<accession>A0A2H9N1Y0</accession>
<proteinExistence type="predicted"/>
<evidence type="ECO:0000313" key="2">
    <source>
        <dbReference type="EMBL" id="PIW91553.1"/>
    </source>
</evidence>
<feature type="compositionally biased region" description="Pro residues" evidence="1">
    <location>
        <begin position="1"/>
        <end position="13"/>
    </location>
</feature>
<feature type="region of interest" description="Disordered" evidence="1">
    <location>
        <begin position="1"/>
        <end position="27"/>
    </location>
</feature>
<reference evidence="3" key="1">
    <citation type="submission" date="2017-09" db="EMBL/GenBank/DDBJ databases">
        <title>Depth-based differentiation of microbial function through sediment-hosted aquifers and enrichment of novel symbionts in the deep terrestrial subsurface.</title>
        <authorList>
            <person name="Probst A.J."/>
            <person name="Ladd B."/>
            <person name="Jarett J.K."/>
            <person name="Geller-Mcgrath D.E."/>
            <person name="Sieber C.M.K."/>
            <person name="Emerson J.B."/>
            <person name="Anantharaman K."/>
            <person name="Thomas B.C."/>
            <person name="Malmstrom R."/>
            <person name="Stieglmeier M."/>
            <person name="Klingl A."/>
            <person name="Woyke T."/>
            <person name="Ryan C.M."/>
            <person name="Banfield J.F."/>
        </authorList>
    </citation>
    <scope>NUCLEOTIDE SEQUENCE [LARGE SCALE GENOMIC DNA]</scope>
</reference>
<evidence type="ECO:0000313" key="3">
    <source>
        <dbReference type="Proteomes" id="UP000236840"/>
    </source>
</evidence>
<dbReference type="EMBL" id="PFHJ01000010">
    <property type="protein sequence ID" value="PIW91553.1"/>
    <property type="molecule type" value="Genomic_DNA"/>
</dbReference>
<dbReference type="Proteomes" id="UP000236840">
    <property type="component" value="Unassembled WGS sequence"/>
</dbReference>
<evidence type="ECO:0000256" key="1">
    <source>
        <dbReference type="SAM" id="MobiDB-lite"/>
    </source>
</evidence>
<protein>
    <submittedName>
        <fullName evidence="2">Uncharacterized protein</fullName>
    </submittedName>
</protein>
<name>A0A2H9N1Y0_9BACT</name>
<organism evidence="2 3">
    <name type="scientific">Candidatus Nealsonbacteria bacterium CG_4_8_14_3_um_filter_37_36</name>
    <dbReference type="NCBI Taxonomy" id="1974688"/>
    <lineage>
        <taxon>Bacteria</taxon>
        <taxon>Candidatus Nealsoniibacteriota</taxon>
    </lineage>
</organism>
<gene>
    <name evidence="2" type="ORF">COZ90_00440</name>
</gene>
<sequence length="117" mass="13164">MAIKKPTPPPKPAPISKGPYEKRGGIPREKFPYFLKKGPSSIPWSRNVKSRQLGAMGEKLLKERFPSYYGRELSGSEIQREIGKLKNAFPRAKTGTEQNTIREAIARLEEAKKRAGL</sequence>
<dbReference type="AlphaFoldDB" id="A0A2H9N1Y0"/>
<comment type="caution">
    <text evidence="2">The sequence shown here is derived from an EMBL/GenBank/DDBJ whole genome shotgun (WGS) entry which is preliminary data.</text>
</comment>